<dbReference type="EC" id="3.2.2.21" evidence="4"/>
<dbReference type="Pfam" id="PF02245">
    <property type="entry name" value="Pur_DNA_glyco"/>
    <property type="match status" value="1"/>
</dbReference>
<dbReference type="Proteomes" id="UP001162156">
    <property type="component" value="Unassembled WGS sequence"/>
</dbReference>
<dbReference type="GO" id="GO:0003677">
    <property type="term" value="F:DNA binding"/>
    <property type="evidence" value="ECO:0007669"/>
    <property type="project" value="InterPro"/>
</dbReference>
<dbReference type="InterPro" id="IPR036995">
    <property type="entry name" value="MPG_sf"/>
</dbReference>
<comment type="caution">
    <text evidence="14">The sequence shown here is derived from an EMBL/GenBank/DDBJ whole genome shotgun (WGS) entry which is preliminary data.</text>
</comment>
<comment type="catalytic activity">
    <reaction evidence="1">
        <text>Hydrolysis of alkylated DNA, releasing 3-methyladenine, 3-methylguanine, 7-methylguanine and 7-methyladenine.</text>
        <dbReference type="EC" id="3.2.2.21"/>
    </reaction>
</comment>
<evidence type="ECO:0000256" key="7">
    <source>
        <dbReference type="ARBA" id="ARBA00023204"/>
    </source>
</evidence>
<accession>A0AAV8ZVA5</accession>
<evidence type="ECO:0000313" key="15">
    <source>
        <dbReference type="Proteomes" id="UP001162156"/>
    </source>
</evidence>
<keyword evidence="5" id="KW-0227">DNA damage</keyword>
<dbReference type="GO" id="GO:0006284">
    <property type="term" value="P:base-excision repair"/>
    <property type="evidence" value="ECO:0007669"/>
    <property type="project" value="InterPro"/>
</dbReference>
<dbReference type="Gene3D" id="3.10.300.10">
    <property type="entry name" value="Methylpurine-DNA glycosylase (MPG)"/>
    <property type="match status" value="1"/>
</dbReference>
<evidence type="ECO:0000256" key="9">
    <source>
        <dbReference type="ARBA" id="ARBA00066187"/>
    </source>
</evidence>
<dbReference type="AlphaFoldDB" id="A0AAV8ZVA5"/>
<dbReference type="PANTHER" id="PTHR10429:SF0">
    <property type="entry name" value="DNA-3-METHYLADENINE GLYCOSYLASE"/>
    <property type="match status" value="1"/>
</dbReference>
<dbReference type="NCBIfam" id="TIGR00567">
    <property type="entry name" value="3mg"/>
    <property type="match status" value="1"/>
</dbReference>
<protein>
    <recommendedName>
        <fullName evidence="10">DNA-3-methyladenine glycosylase</fullName>
        <ecNumber evidence="4">3.2.2.21</ecNumber>
    </recommendedName>
    <alternativeName>
        <fullName evidence="11">3-alkyladenine DNA glycosylase</fullName>
    </alternativeName>
    <alternativeName>
        <fullName evidence="8">3-methyladenine DNA glycosidase</fullName>
    </alternativeName>
    <alternativeName>
        <fullName evidence="13">ADPG</fullName>
    </alternativeName>
    <alternativeName>
        <fullName evidence="12">N-methylpurine-DNA glycosylase</fullName>
    </alternativeName>
</protein>
<evidence type="ECO:0000256" key="6">
    <source>
        <dbReference type="ARBA" id="ARBA00022801"/>
    </source>
</evidence>
<evidence type="ECO:0000256" key="3">
    <source>
        <dbReference type="ARBA" id="ARBA00009232"/>
    </source>
</evidence>
<evidence type="ECO:0000256" key="8">
    <source>
        <dbReference type="ARBA" id="ARBA00033426"/>
    </source>
</evidence>
<dbReference type="SUPFAM" id="SSF50486">
    <property type="entry name" value="FMT C-terminal domain-like"/>
    <property type="match status" value="1"/>
</dbReference>
<dbReference type="InterPro" id="IPR003180">
    <property type="entry name" value="MPG"/>
</dbReference>
<comment type="subunit">
    <text evidence="9">Binds MBD1. Binds SSBP1.</text>
</comment>
<keyword evidence="7" id="KW-0234">DNA repair</keyword>
<evidence type="ECO:0000256" key="1">
    <source>
        <dbReference type="ARBA" id="ARBA00000086"/>
    </source>
</evidence>
<dbReference type="EMBL" id="JANEYF010000394">
    <property type="protein sequence ID" value="KAJ8970213.1"/>
    <property type="molecule type" value="Genomic_DNA"/>
</dbReference>
<evidence type="ECO:0000313" key="14">
    <source>
        <dbReference type="EMBL" id="KAJ8970213.1"/>
    </source>
</evidence>
<name>A0AAV8ZVA5_9CUCU</name>
<evidence type="ECO:0000256" key="2">
    <source>
        <dbReference type="ARBA" id="ARBA00002421"/>
    </source>
</evidence>
<dbReference type="InterPro" id="IPR011034">
    <property type="entry name" value="Formyl_transferase-like_C_sf"/>
</dbReference>
<evidence type="ECO:0000256" key="12">
    <source>
        <dbReference type="ARBA" id="ARBA00078171"/>
    </source>
</evidence>
<evidence type="ECO:0000256" key="13">
    <source>
        <dbReference type="ARBA" id="ARBA00082988"/>
    </source>
</evidence>
<keyword evidence="6" id="KW-0378">Hydrolase</keyword>
<dbReference type="GO" id="GO:0003905">
    <property type="term" value="F:alkylbase DNA N-glycosylase activity"/>
    <property type="evidence" value="ECO:0007669"/>
    <property type="project" value="UniProtKB-EC"/>
</dbReference>
<keyword evidence="15" id="KW-1185">Reference proteome</keyword>
<evidence type="ECO:0000256" key="5">
    <source>
        <dbReference type="ARBA" id="ARBA00022763"/>
    </source>
</evidence>
<evidence type="ECO:0000256" key="4">
    <source>
        <dbReference type="ARBA" id="ARBA00012000"/>
    </source>
</evidence>
<evidence type="ECO:0000256" key="10">
    <source>
        <dbReference type="ARBA" id="ARBA00068926"/>
    </source>
</evidence>
<dbReference type="HAMAP" id="MF_00527">
    <property type="entry name" value="3MGH"/>
    <property type="match status" value="1"/>
</dbReference>
<comment type="function">
    <text evidence="2">Hydrolysis of the deoxyribose N-glycosidic bond to excise 3-methyladenine, and 7-methylguanine from the damaged DNA polymer formed by alkylation lesions.</text>
</comment>
<reference evidence="14" key="1">
    <citation type="journal article" date="2023" name="Insect Mol. Biol.">
        <title>Genome sequencing provides insights into the evolution of gene families encoding plant cell wall-degrading enzymes in longhorned beetles.</title>
        <authorList>
            <person name="Shin N.R."/>
            <person name="Okamura Y."/>
            <person name="Kirsch R."/>
            <person name="Pauchet Y."/>
        </authorList>
    </citation>
    <scope>NUCLEOTIDE SEQUENCE</scope>
    <source>
        <strain evidence="14">RBIC_L_NR</strain>
    </source>
</reference>
<dbReference type="CDD" id="cd00540">
    <property type="entry name" value="AAG"/>
    <property type="match status" value="1"/>
</dbReference>
<dbReference type="FunFam" id="3.10.300.10:FF:000001">
    <property type="entry name" value="Putative 3-methyladenine DNA glycosylase"/>
    <property type="match status" value="1"/>
</dbReference>
<sequence>MFCGVFSKMENMYLNKMNYKRLLKEDLDKPSKELSLYLLGKILVRKLKDETILKGRIVETESYLGGEDKGSNTFNGRRTAANEPMYMPAGTCFVYMTYGMYYCFNISSKEPGAAVLIRALEPIYGLEIMEKFRVGKRKGTNKLIKTSKLCDGPSKLCIAMNITKADFNKVDITDPENTAMWLEDDPEFDQEKIIVHTSRIGIASAGVEWANKPLRFYILNNDSVSKRDKKAEKDLESNDD</sequence>
<gene>
    <name evidence="14" type="ORF">NQ314_001360</name>
</gene>
<proteinExistence type="inferred from homology"/>
<comment type="similarity">
    <text evidence="3">Belongs to the DNA glycosylase MPG family.</text>
</comment>
<dbReference type="PANTHER" id="PTHR10429">
    <property type="entry name" value="DNA-3-METHYLADENINE GLYCOSYLASE"/>
    <property type="match status" value="1"/>
</dbReference>
<organism evidence="14 15">
    <name type="scientific">Rhamnusium bicolor</name>
    <dbReference type="NCBI Taxonomy" id="1586634"/>
    <lineage>
        <taxon>Eukaryota</taxon>
        <taxon>Metazoa</taxon>
        <taxon>Ecdysozoa</taxon>
        <taxon>Arthropoda</taxon>
        <taxon>Hexapoda</taxon>
        <taxon>Insecta</taxon>
        <taxon>Pterygota</taxon>
        <taxon>Neoptera</taxon>
        <taxon>Endopterygota</taxon>
        <taxon>Coleoptera</taxon>
        <taxon>Polyphaga</taxon>
        <taxon>Cucujiformia</taxon>
        <taxon>Chrysomeloidea</taxon>
        <taxon>Cerambycidae</taxon>
        <taxon>Lepturinae</taxon>
        <taxon>Rhagiini</taxon>
        <taxon>Rhamnusium</taxon>
    </lineage>
</organism>
<evidence type="ECO:0000256" key="11">
    <source>
        <dbReference type="ARBA" id="ARBA00076879"/>
    </source>
</evidence>